<dbReference type="Gene3D" id="3.40.50.720">
    <property type="entry name" value="NAD(P)-binding Rossmann-like Domain"/>
    <property type="match status" value="1"/>
</dbReference>
<accession>A0A344PGI4</accession>
<reference evidence="3" key="1">
    <citation type="submission" date="2018-07" db="EMBL/GenBank/DDBJ databases">
        <title>Genome sequencing of Paracoccus sp. SC2-6.</title>
        <authorList>
            <person name="Heo J."/>
            <person name="Kim S.-J."/>
            <person name="Kwon S.-W."/>
        </authorList>
    </citation>
    <scope>NUCLEOTIDE SEQUENCE [LARGE SCALE GENOMIC DNA]</scope>
    <source>
        <strain evidence="3">SC2-6</strain>
    </source>
</reference>
<dbReference type="Pfam" id="PF13460">
    <property type="entry name" value="NAD_binding_10"/>
    <property type="match status" value="1"/>
</dbReference>
<keyword evidence="3" id="KW-1185">Reference proteome</keyword>
<proteinExistence type="predicted"/>
<dbReference type="RefSeq" id="WP_114074809.1">
    <property type="nucleotide sequence ID" value="NZ_CP030918.1"/>
</dbReference>
<dbReference type="EMBL" id="CP030918">
    <property type="protein sequence ID" value="AXC48489.1"/>
    <property type="molecule type" value="Genomic_DNA"/>
</dbReference>
<dbReference type="InterPro" id="IPR052718">
    <property type="entry name" value="NmrA-type_oxidoreductase"/>
</dbReference>
<name>A0A344PGI4_9RHOB</name>
<dbReference type="Proteomes" id="UP000252023">
    <property type="component" value="Chromosome"/>
</dbReference>
<evidence type="ECO:0000259" key="1">
    <source>
        <dbReference type="Pfam" id="PF13460"/>
    </source>
</evidence>
<dbReference type="PANTHER" id="PTHR47129">
    <property type="entry name" value="QUINONE OXIDOREDUCTASE 2"/>
    <property type="match status" value="1"/>
</dbReference>
<dbReference type="SUPFAM" id="SSF51735">
    <property type="entry name" value="NAD(P)-binding Rossmann-fold domains"/>
    <property type="match status" value="1"/>
</dbReference>
<protein>
    <submittedName>
        <fullName evidence="2">SDR family NAD(P)-dependent oxidoreductase</fullName>
    </submittedName>
</protein>
<gene>
    <name evidence="2" type="ORF">DRW48_01140</name>
</gene>
<feature type="domain" description="NAD(P)-binding" evidence="1">
    <location>
        <begin position="6"/>
        <end position="186"/>
    </location>
</feature>
<evidence type="ECO:0000313" key="3">
    <source>
        <dbReference type="Proteomes" id="UP000252023"/>
    </source>
</evidence>
<dbReference type="InterPro" id="IPR016040">
    <property type="entry name" value="NAD(P)-bd_dom"/>
</dbReference>
<dbReference type="AlphaFoldDB" id="A0A344PGI4"/>
<dbReference type="PANTHER" id="PTHR47129:SF1">
    <property type="entry name" value="NMRA-LIKE DOMAIN-CONTAINING PROTEIN"/>
    <property type="match status" value="1"/>
</dbReference>
<organism evidence="2 3">
    <name type="scientific">Paracoccus suum</name>
    <dbReference type="NCBI Taxonomy" id="2259340"/>
    <lineage>
        <taxon>Bacteria</taxon>
        <taxon>Pseudomonadati</taxon>
        <taxon>Pseudomonadota</taxon>
        <taxon>Alphaproteobacteria</taxon>
        <taxon>Rhodobacterales</taxon>
        <taxon>Paracoccaceae</taxon>
        <taxon>Paracoccus</taxon>
    </lineage>
</organism>
<dbReference type="KEGG" id="pars:DRW48_01140"/>
<dbReference type="InterPro" id="IPR036291">
    <property type="entry name" value="NAD(P)-bd_dom_sf"/>
</dbReference>
<dbReference type="OrthoDB" id="7771794at2"/>
<evidence type="ECO:0000313" key="2">
    <source>
        <dbReference type="EMBL" id="AXC48489.1"/>
    </source>
</evidence>
<sequence length="285" mass="29483">MIVVTGATGRLGGGIVAALLARMPAEQIGVSARDPLAATDLAERGVRVRFGDFAEPDSLGPAFEGARQLLLVSSNAEAQGGDAVAQHRDAIAAAMAAGVERIVYTSHMGASATSAFAPMRGHAATEALLARSGLRWTALRNGFYASTVQAILQTVPGDLIETPQDGKVCWTAHADLADAAAAVLLDEGRFDGPTPPLTAAEALDFADIARVLTGLRGSPVVWKAIPDDALQARLRGLGVSDRVIDVMLGLYRAARAGDFAATDSTLGALIGRQPRTLAEVLARPV</sequence>
<dbReference type="Gene3D" id="3.90.25.10">
    <property type="entry name" value="UDP-galactose 4-epimerase, domain 1"/>
    <property type="match status" value="1"/>
</dbReference>